<comment type="caution">
    <text evidence="1">The sequence shown here is derived from an EMBL/GenBank/DDBJ whole genome shotgun (WGS) entry which is preliminary data.</text>
</comment>
<evidence type="ECO:0000313" key="1">
    <source>
        <dbReference type="EMBL" id="MQL71636.1"/>
    </source>
</evidence>
<dbReference type="OrthoDB" id="1711136at2759"/>
<dbReference type="InterPro" id="IPR045194">
    <property type="entry name" value="MGRN1/RNF157-like"/>
</dbReference>
<organism evidence="1 2">
    <name type="scientific">Colocasia esculenta</name>
    <name type="common">Wild taro</name>
    <name type="synonym">Arum esculentum</name>
    <dbReference type="NCBI Taxonomy" id="4460"/>
    <lineage>
        <taxon>Eukaryota</taxon>
        <taxon>Viridiplantae</taxon>
        <taxon>Streptophyta</taxon>
        <taxon>Embryophyta</taxon>
        <taxon>Tracheophyta</taxon>
        <taxon>Spermatophyta</taxon>
        <taxon>Magnoliopsida</taxon>
        <taxon>Liliopsida</taxon>
        <taxon>Araceae</taxon>
        <taxon>Aroideae</taxon>
        <taxon>Colocasieae</taxon>
        <taxon>Colocasia</taxon>
    </lineage>
</organism>
<dbReference type="PANTHER" id="PTHR22996">
    <property type="entry name" value="MAHOGUNIN"/>
    <property type="match status" value="1"/>
</dbReference>
<proteinExistence type="predicted"/>
<dbReference type="GO" id="GO:0008270">
    <property type="term" value="F:zinc ion binding"/>
    <property type="evidence" value="ECO:0007669"/>
    <property type="project" value="UniProtKB-KW"/>
</dbReference>
<dbReference type="PANTHER" id="PTHR22996:SF4">
    <property type="entry name" value="E3 UBIQUITIN-PROTEIN LIGASE LUL4-RELATED"/>
    <property type="match status" value="1"/>
</dbReference>
<dbReference type="GO" id="GO:0061630">
    <property type="term" value="F:ubiquitin protein ligase activity"/>
    <property type="evidence" value="ECO:0007669"/>
    <property type="project" value="UniProtKB-EC"/>
</dbReference>
<keyword evidence="2" id="KW-1185">Reference proteome</keyword>
<accession>A0A843TN65</accession>
<name>A0A843TN65_COLES</name>
<dbReference type="GO" id="GO:0016567">
    <property type="term" value="P:protein ubiquitination"/>
    <property type="evidence" value="ECO:0007669"/>
    <property type="project" value="TreeGrafter"/>
</dbReference>
<dbReference type="Proteomes" id="UP000652761">
    <property type="component" value="Unassembled WGS sequence"/>
</dbReference>
<dbReference type="InterPro" id="IPR013083">
    <property type="entry name" value="Znf_RING/FYVE/PHD"/>
</dbReference>
<evidence type="ECO:0000313" key="2">
    <source>
        <dbReference type="Proteomes" id="UP000652761"/>
    </source>
</evidence>
<protein>
    <submittedName>
        <fullName evidence="1">Uncharacterized protein</fullName>
    </submittedName>
</protein>
<dbReference type="Gene3D" id="3.30.40.10">
    <property type="entry name" value="Zinc/RING finger domain, C3HC4 (zinc finger)"/>
    <property type="match status" value="1"/>
</dbReference>
<reference evidence="1" key="1">
    <citation type="submission" date="2017-07" db="EMBL/GenBank/DDBJ databases">
        <title>Taro Niue Genome Assembly and Annotation.</title>
        <authorList>
            <person name="Atibalentja N."/>
            <person name="Keating K."/>
            <person name="Fields C.J."/>
        </authorList>
    </citation>
    <scope>NUCLEOTIDE SEQUENCE</scope>
    <source>
        <strain evidence="1">Niue_2</strain>
        <tissue evidence="1">Leaf</tissue>
    </source>
</reference>
<dbReference type="Pfam" id="PF13920">
    <property type="entry name" value="zf-C3HC4_3"/>
    <property type="match status" value="1"/>
</dbReference>
<gene>
    <name evidence="1" type="ORF">Taro_003959</name>
</gene>
<dbReference type="AlphaFoldDB" id="A0A843TN65"/>
<sequence length="224" mass="23456">MKLAHSTQGGREEGAAWLAVGGGLGRGERGSREARLGPGARNAAGVRVGVGRLGLWEREGGGGAGCAWERERGRDGAALLGGGAPGAGWWSWRDGVGGAKDAGGRRQRQQSLHSWPLRQAFAAEPSRLLSVSEEGEETAAAEFLKYPNNCSIPKTGGTVRRCWAEALPGRAGGVGGMALACMCAECAKALRLQSNKCPICRQPVEELMEIKVQHCSPVETKIIG</sequence>
<dbReference type="EMBL" id="NMUH01000104">
    <property type="protein sequence ID" value="MQL71636.1"/>
    <property type="molecule type" value="Genomic_DNA"/>
</dbReference>